<dbReference type="Pfam" id="PF20131">
    <property type="entry name" value="MC3"/>
    <property type="match status" value="1"/>
</dbReference>
<comment type="caution">
    <text evidence="1">The sequence shown here is derived from an EMBL/GenBank/DDBJ whole genome shotgun (WGS) entry which is preliminary data.</text>
</comment>
<dbReference type="InterPro" id="IPR045390">
    <property type="entry name" value="ABC-3C_MC3"/>
</dbReference>
<evidence type="ECO:0000313" key="2">
    <source>
        <dbReference type="Proteomes" id="UP000247792"/>
    </source>
</evidence>
<accession>A0A318JHT4</accession>
<organism evidence="1 2">
    <name type="scientific">Undibacterium pigrum</name>
    <dbReference type="NCBI Taxonomy" id="401470"/>
    <lineage>
        <taxon>Bacteria</taxon>
        <taxon>Pseudomonadati</taxon>
        <taxon>Pseudomonadota</taxon>
        <taxon>Betaproteobacteria</taxon>
        <taxon>Burkholderiales</taxon>
        <taxon>Oxalobacteraceae</taxon>
        <taxon>Undibacterium</taxon>
    </lineage>
</organism>
<dbReference type="EMBL" id="QJKB01000004">
    <property type="protein sequence ID" value="PXX43218.1"/>
    <property type="molecule type" value="Genomic_DNA"/>
</dbReference>
<gene>
    <name evidence="1" type="ORF">DFR42_104219</name>
</gene>
<name>A0A318JHT4_9BURK</name>
<keyword evidence="2" id="KW-1185">Reference proteome</keyword>
<protein>
    <submittedName>
        <fullName evidence="1">Uncharacterized protein</fullName>
    </submittedName>
</protein>
<dbReference type="OrthoDB" id="6883568at2"/>
<reference evidence="1 2" key="1">
    <citation type="submission" date="2018-05" db="EMBL/GenBank/DDBJ databases">
        <title>Genomic Encyclopedia of Type Strains, Phase IV (KMG-IV): sequencing the most valuable type-strain genomes for metagenomic binning, comparative biology and taxonomic classification.</title>
        <authorList>
            <person name="Goeker M."/>
        </authorList>
    </citation>
    <scope>NUCLEOTIDE SEQUENCE [LARGE SCALE GENOMIC DNA]</scope>
    <source>
        <strain evidence="1 2">DSM 19792</strain>
    </source>
</reference>
<evidence type="ECO:0000313" key="1">
    <source>
        <dbReference type="EMBL" id="PXX43218.1"/>
    </source>
</evidence>
<sequence>MILAHDMFAETNPAFCAVVLAAFCKSYQSLNDQAPTLLLAYPVLPIVMSNDLTDTFAGTNKSTGMLEWIHRNPQILIGIAKRVNATLPLTTDAIQFGCLIQLLKVNNDGSISSTNKSIPKAAIQSSIESNLKKARLIGSWFAGIGSARAVMEALGVSI</sequence>
<proteinExistence type="predicted"/>
<dbReference type="RefSeq" id="WP_110255756.1">
    <property type="nucleotide sequence ID" value="NZ_QJKB01000004.1"/>
</dbReference>
<dbReference type="Proteomes" id="UP000247792">
    <property type="component" value="Unassembled WGS sequence"/>
</dbReference>
<dbReference type="AlphaFoldDB" id="A0A318JHT4"/>